<gene>
    <name evidence="5" type="ORF">RGQ13_15100</name>
</gene>
<dbReference type="Pfam" id="PF11907">
    <property type="entry name" value="DUF3427"/>
    <property type="match status" value="1"/>
</dbReference>
<name>A0ABY9TSC0_9GAMM</name>
<feature type="compositionally biased region" description="Basic residues" evidence="1">
    <location>
        <begin position="283"/>
        <end position="297"/>
    </location>
</feature>
<evidence type="ECO:0000259" key="3">
    <source>
        <dbReference type="Pfam" id="PF13020"/>
    </source>
</evidence>
<reference evidence="6" key="1">
    <citation type="submission" date="2023-09" db="EMBL/GenBank/DDBJ databases">
        <authorList>
            <person name="Li S."/>
            <person name="Li X."/>
            <person name="Zhang C."/>
            <person name="Zhao Z."/>
        </authorList>
    </citation>
    <scope>NUCLEOTIDE SEQUENCE [LARGE SCALE GENOMIC DNA]</scope>
    <source>
        <strain evidence="6">SQ149</strain>
    </source>
</reference>
<keyword evidence="6" id="KW-1185">Reference proteome</keyword>
<sequence>MTSKLTIGTSGRILKFYRLIEGMTSDYINNAVIEYELKDGLIESYGPSTGFDLKIEGKFYPPKAILGLAVSNYLGEPILASHFSGGKGSDCFRLLELLDYEIVDKYLTKAREELITYAEYSRLDLHNIFDADSNFTVGSGKWGLQGIVRLNPSLGDFAFLVTLKGSNVYHDKLSKDGYLFWLSQSKQKLSDPMIKHFINFDHHNNHILLFSRPTEDDDYTFFGKVRFDSYDPKSSEPVNINWELENKYFPNRVLEKFDSYLSEPFVGKVLPKLVPVEDDKQRPKATKPKTSKKRAKPNKVDWEAKWLRQNEIGMLGEALILEFERHRLIEAGCEDLANKIQYIASVDDSAGYDILSFDHSTSNPIQIEVKTTTGSLYSDFYITDNEVEKAKEYGSSYWIYRVYNLEYKSGSKVRRIQAPFDEKLTLKPQTYKAKLI</sequence>
<feature type="domain" description="Protein NO VEIN C-terminal" evidence="3">
    <location>
        <begin position="316"/>
        <end position="409"/>
    </location>
</feature>
<dbReference type="RefSeq" id="WP_348390573.1">
    <property type="nucleotide sequence ID" value="NZ_CP134145.1"/>
</dbReference>
<accession>A0ABY9TSC0</accession>
<dbReference type="InterPro" id="IPR021835">
    <property type="entry name" value="DUF3427"/>
</dbReference>
<feature type="domain" description="ScoMcrA-like N-terminal head" evidence="4">
    <location>
        <begin position="27"/>
        <end position="102"/>
    </location>
</feature>
<feature type="region of interest" description="Disordered" evidence="1">
    <location>
        <begin position="277"/>
        <end position="297"/>
    </location>
</feature>
<dbReference type="InterPro" id="IPR058807">
    <property type="entry name" value="ScoMcrA_N"/>
</dbReference>
<dbReference type="Pfam" id="PF26345">
    <property type="entry name" value="ScoMcrA_N"/>
    <property type="match status" value="1"/>
</dbReference>
<dbReference type="InterPro" id="IPR024975">
    <property type="entry name" value="NOV_C"/>
</dbReference>
<dbReference type="Proteomes" id="UP001258994">
    <property type="component" value="Chromosome"/>
</dbReference>
<feature type="domain" description="DUF3427" evidence="2">
    <location>
        <begin position="116"/>
        <end position="247"/>
    </location>
</feature>
<evidence type="ECO:0000256" key="1">
    <source>
        <dbReference type="SAM" id="MobiDB-lite"/>
    </source>
</evidence>
<organism evidence="5 6">
    <name type="scientific">Thalassotalea psychrophila</name>
    <dbReference type="NCBI Taxonomy" id="3065647"/>
    <lineage>
        <taxon>Bacteria</taxon>
        <taxon>Pseudomonadati</taxon>
        <taxon>Pseudomonadota</taxon>
        <taxon>Gammaproteobacteria</taxon>
        <taxon>Alteromonadales</taxon>
        <taxon>Colwelliaceae</taxon>
        <taxon>Thalassotalea</taxon>
    </lineage>
</organism>
<dbReference type="EMBL" id="CP134145">
    <property type="protein sequence ID" value="WNC71439.1"/>
    <property type="molecule type" value="Genomic_DNA"/>
</dbReference>
<proteinExistence type="predicted"/>
<evidence type="ECO:0000259" key="4">
    <source>
        <dbReference type="Pfam" id="PF26345"/>
    </source>
</evidence>
<evidence type="ECO:0000313" key="5">
    <source>
        <dbReference type="EMBL" id="WNC71439.1"/>
    </source>
</evidence>
<dbReference type="Pfam" id="PF13020">
    <property type="entry name" value="NOV_C"/>
    <property type="match status" value="1"/>
</dbReference>
<evidence type="ECO:0000259" key="2">
    <source>
        <dbReference type="Pfam" id="PF11907"/>
    </source>
</evidence>
<evidence type="ECO:0000313" key="6">
    <source>
        <dbReference type="Proteomes" id="UP001258994"/>
    </source>
</evidence>
<protein>
    <submittedName>
        <fullName evidence="5">DUF3427 domain-containing protein</fullName>
    </submittedName>
</protein>